<dbReference type="EMBL" id="CP004350">
    <property type="protein sequence ID" value="AHI18950.1"/>
    <property type="molecule type" value="Genomic_DNA"/>
</dbReference>
<dbReference type="Proteomes" id="UP000019226">
    <property type="component" value="Chromosome"/>
</dbReference>
<keyword evidence="3" id="KW-1278">Translocase</keyword>
<name>A0ABM5PMF9_9CORY</name>
<evidence type="ECO:0000256" key="4">
    <source>
        <dbReference type="ARBA" id="ARBA00023136"/>
    </source>
</evidence>
<organism evidence="5 6">
    <name type="scientific">Corynebacterium casei LMG S-19264</name>
    <dbReference type="NCBI Taxonomy" id="1285583"/>
    <lineage>
        <taxon>Bacteria</taxon>
        <taxon>Bacillati</taxon>
        <taxon>Actinomycetota</taxon>
        <taxon>Actinomycetes</taxon>
        <taxon>Mycobacteriales</taxon>
        <taxon>Corynebacteriaceae</taxon>
        <taxon>Corynebacterium</taxon>
    </lineage>
</organism>
<gene>
    <name evidence="5" type="ORF">CCASEI_01825</name>
</gene>
<evidence type="ECO:0000256" key="3">
    <source>
        <dbReference type="ARBA" id="ARBA00022967"/>
    </source>
</evidence>
<dbReference type="Gene3D" id="3.40.50.300">
    <property type="entry name" value="P-loop containing nucleotide triphosphate hydrolases"/>
    <property type="match status" value="1"/>
</dbReference>
<evidence type="ECO:0000256" key="2">
    <source>
        <dbReference type="ARBA" id="ARBA00022475"/>
    </source>
</evidence>
<protein>
    <submittedName>
        <fullName evidence="5">Uncharacterized protein</fullName>
    </submittedName>
</protein>
<dbReference type="PANTHER" id="PTHR42788">
    <property type="entry name" value="TAURINE IMPORT ATP-BINDING PROTEIN-RELATED"/>
    <property type="match status" value="1"/>
</dbReference>
<reference evidence="6" key="1">
    <citation type="submission" date="2013-02" db="EMBL/GenBank/DDBJ databases">
        <title>The complete genome sequence of Corynebacterium casei LMG S-19264 (=DSM 44701).</title>
        <authorList>
            <person name="Ruckert C."/>
            <person name="Albersmeier A."/>
            <person name="Kalinowski J."/>
        </authorList>
    </citation>
    <scope>NUCLEOTIDE SEQUENCE [LARGE SCALE GENOMIC DNA]</scope>
    <source>
        <strain evidence="6">LMG S-19264</strain>
    </source>
</reference>
<dbReference type="InterPro" id="IPR027417">
    <property type="entry name" value="P-loop_NTPase"/>
</dbReference>
<keyword evidence="1" id="KW-0813">Transport</keyword>
<keyword evidence="4" id="KW-0472">Membrane</keyword>
<evidence type="ECO:0000256" key="1">
    <source>
        <dbReference type="ARBA" id="ARBA00022448"/>
    </source>
</evidence>
<accession>A0ABM5PMF9</accession>
<sequence length="105" mass="11452">MSLARALISKPELLLLDEPFGALDALTRITALQLLLDTASSRNFGILLVTHDVAEAVALADRVILLEDGYISAEITVGLPTPRDRNNPQFAHYTAELLRLLKVTS</sequence>
<evidence type="ECO:0000313" key="6">
    <source>
        <dbReference type="Proteomes" id="UP000019226"/>
    </source>
</evidence>
<keyword evidence="2" id="KW-1003">Cell membrane</keyword>
<keyword evidence="6" id="KW-1185">Reference proteome</keyword>
<proteinExistence type="predicted"/>
<evidence type="ECO:0000313" key="5">
    <source>
        <dbReference type="EMBL" id="AHI18950.1"/>
    </source>
</evidence>
<dbReference type="SUPFAM" id="SSF52540">
    <property type="entry name" value="P-loop containing nucleoside triphosphate hydrolases"/>
    <property type="match status" value="1"/>
</dbReference>
<dbReference type="PANTHER" id="PTHR42788:SF17">
    <property type="entry name" value="ALIPHATIC SULFONATES IMPORT ATP-BINDING PROTEIN SSUB"/>
    <property type="match status" value="1"/>
</dbReference>
<dbReference type="InterPro" id="IPR050166">
    <property type="entry name" value="ABC_transporter_ATP-bind"/>
</dbReference>